<reference evidence="3 4" key="1">
    <citation type="submission" date="2024-04" db="EMBL/GenBank/DDBJ databases">
        <authorList>
            <person name="Fracassetti M."/>
        </authorList>
    </citation>
    <scope>NUCLEOTIDE SEQUENCE [LARGE SCALE GENOMIC DNA]</scope>
</reference>
<evidence type="ECO:0000313" key="4">
    <source>
        <dbReference type="Proteomes" id="UP001497516"/>
    </source>
</evidence>
<evidence type="ECO:0000256" key="1">
    <source>
        <dbReference type="SAM" id="MobiDB-lite"/>
    </source>
</evidence>
<feature type="signal peptide" evidence="2">
    <location>
        <begin position="1"/>
        <end position="30"/>
    </location>
</feature>
<dbReference type="EMBL" id="OZ034817">
    <property type="protein sequence ID" value="CAL1386065.1"/>
    <property type="molecule type" value="Genomic_DNA"/>
</dbReference>
<organism evidence="3 4">
    <name type="scientific">Linum trigynum</name>
    <dbReference type="NCBI Taxonomy" id="586398"/>
    <lineage>
        <taxon>Eukaryota</taxon>
        <taxon>Viridiplantae</taxon>
        <taxon>Streptophyta</taxon>
        <taxon>Embryophyta</taxon>
        <taxon>Tracheophyta</taxon>
        <taxon>Spermatophyta</taxon>
        <taxon>Magnoliopsida</taxon>
        <taxon>eudicotyledons</taxon>
        <taxon>Gunneridae</taxon>
        <taxon>Pentapetalae</taxon>
        <taxon>rosids</taxon>
        <taxon>fabids</taxon>
        <taxon>Malpighiales</taxon>
        <taxon>Linaceae</taxon>
        <taxon>Linum</taxon>
    </lineage>
</organism>
<feature type="region of interest" description="Disordered" evidence="1">
    <location>
        <begin position="29"/>
        <end position="59"/>
    </location>
</feature>
<dbReference type="AlphaFoldDB" id="A0AAV2EKN7"/>
<dbReference type="Proteomes" id="UP001497516">
    <property type="component" value="Chromosome 4"/>
</dbReference>
<evidence type="ECO:0000256" key="2">
    <source>
        <dbReference type="SAM" id="SignalP"/>
    </source>
</evidence>
<sequence length="111" mass="12424">MAKLCSPATLVVTLLVVAMAVLCFIRHSRGQRRPQRWRPDQQSASPHWSGGGRGVEPYQQPEHHVGVVIGRWDVGPLLWWGKPAGWEPRGFLPALCHAVNKDEWVGRANKS</sequence>
<evidence type="ECO:0008006" key="5">
    <source>
        <dbReference type="Google" id="ProtNLM"/>
    </source>
</evidence>
<proteinExistence type="predicted"/>
<evidence type="ECO:0000313" key="3">
    <source>
        <dbReference type="EMBL" id="CAL1386065.1"/>
    </source>
</evidence>
<feature type="chain" id="PRO_5043315162" description="Secreted protein" evidence="2">
    <location>
        <begin position="31"/>
        <end position="111"/>
    </location>
</feature>
<name>A0AAV2EKN7_9ROSI</name>
<accession>A0AAV2EKN7</accession>
<gene>
    <name evidence="3" type="ORF">LTRI10_LOCUS27155</name>
</gene>
<keyword evidence="4" id="KW-1185">Reference proteome</keyword>
<keyword evidence="2" id="KW-0732">Signal</keyword>
<protein>
    <recommendedName>
        <fullName evidence="5">Secreted protein</fullName>
    </recommendedName>
</protein>